<dbReference type="Proteomes" id="UP000001555">
    <property type="component" value="Unassembled WGS sequence"/>
</dbReference>
<reference evidence="3" key="2">
    <citation type="submission" date="2020-05" db="UniProtKB">
        <authorList>
            <consortium name="EnsemblMetazoa"/>
        </authorList>
    </citation>
    <scope>IDENTIFICATION</scope>
    <source>
        <strain evidence="3">wikel</strain>
    </source>
</reference>
<feature type="signal peptide" evidence="1">
    <location>
        <begin position="1"/>
        <end position="20"/>
    </location>
</feature>
<name>B7PLM7_IXOSC</name>
<evidence type="ECO:0000256" key="1">
    <source>
        <dbReference type="SAM" id="SignalP"/>
    </source>
</evidence>
<dbReference type="HOGENOM" id="CLU_964959_0_0_1"/>
<evidence type="ECO:0000313" key="4">
    <source>
        <dbReference type="Proteomes" id="UP000001555"/>
    </source>
</evidence>
<evidence type="ECO:0000313" key="2">
    <source>
        <dbReference type="EMBL" id="EEC07499.1"/>
    </source>
</evidence>
<dbReference type="VEuPathDB" id="VectorBase:ISCP_020469"/>
<proteinExistence type="predicted"/>
<dbReference type="PANTHER" id="PTHR31912:SF34">
    <property type="entry name" value="NOTOCHORD-RELATED PROTEIN"/>
    <property type="match status" value="1"/>
</dbReference>
<organism>
    <name type="scientific">Ixodes scapularis</name>
    <name type="common">Black-legged tick</name>
    <name type="synonym">Deer tick</name>
    <dbReference type="NCBI Taxonomy" id="6945"/>
    <lineage>
        <taxon>Eukaryota</taxon>
        <taxon>Metazoa</taxon>
        <taxon>Ecdysozoa</taxon>
        <taxon>Arthropoda</taxon>
        <taxon>Chelicerata</taxon>
        <taxon>Arachnida</taxon>
        <taxon>Acari</taxon>
        <taxon>Parasitiformes</taxon>
        <taxon>Ixodida</taxon>
        <taxon>Ixodoidea</taxon>
        <taxon>Ixodidae</taxon>
        <taxon>Ixodinae</taxon>
        <taxon>Ixodes</taxon>
    </lineage>
</organism>
<dbReference type="EMBL" id="ABJB010325551">
    <property type="status" value="NOT_ANNOTATED_CDS"/>
    <property type="molecule type" value="Genomic_DNA"/>
</dbReference>
<gene>
    <name evidence="2" type="ORF">IscW_ISCW006882</name>
</gene>
<feature type="chain" id="PRO_5014568067" evidence="1">
    <location>
        <begin position="21"/>
        <end position="283"/>
    </location>
</feature>
<dbReference type="PANTHER" id="PTHR31912">
    <property type="entry name" value="IP13529P"/>
    <property type="match status" value="1"/>
</dbReference>
<dbReference type="EMBL" id="DS741177">
    <property type="protein sequence ID" value="EEC07499.1"/>
    <property type="molecule type" value="Genomic_DNA"/>
</dbReference>
<dbReference type="AlphaFoldDB" id="B7PLM7"/>
<keyword evidence="1" id="KW-0732">Signal</keyword>
<dbReference type="EnsemblMetazoa" id="ISCW006882-RA">
    <property type="protein sequence ID" value="ISCW006882-PA"/>
    <property type="gene ID" value="ISCW006882"/>
</dbReference>
<keyword evidence="4" id="KW-1185">Reference proteome</keyword>
<reference evidence="2 4" key="1">
    <citation type="submission" date="2008-03" db="EMBL/GenBank/DDBJ databases">
        <title>Annotation of Ixodes scapularis.</title>
        <authorList>
            <consortium name="Ixodes scapularis Genome Project Consortium"/>
            <person name="Caler E."/>
            <person name="Hannick L.I."/>
            <person name="Bidwell S."/>
            <person name="Joardar V."/>
            <person name="Thiagarajan M."/>
            <person name="Amedeo P."/>
            <person name="Galinsky K.J."/>
            <person name="Schobel S."/>
            <person name="Inman J."/>
            <person name="Hostetler J."/>
            <person name="Miller J."/>
            <person name="Hammond M."/>
            <person name="Megy K."/>
            <person name="Lawson D."/>
            <person name="Kodira C."/>
            <person name="Sutton G."/>
            <person name="Meyer J."/>
            <person name="Hill C.A."/>
            <person name="Birren B."/>
            <person name="Nene V."/>
            <person name="Collins F."/>
            <person name="Alarcon-Chaidez F."/>
            <person name="Wikel S."/>
            <person name="Strausberg R."/>
        </authorList>
    </citation>
    <scope>NUCLEOTIDE SEQUENCE [LARGE SCALE GENOMIC DNA]</scope>
    <source>
        <strain evidence="4">Wikel</strain>
        <strain evidence="2">Wikel colony</strain>
    </source>
</reference>
<dbReference type="VEuPathDB" id="VectorBase:ISCI006882"/>
<dbReference type="InParanoid" id="B7PLM7"/>
<sequence length="283" mass="33062">MKQSATQVFCLFCHLTFYVGDCIPSGNQTWQLYLLLREICDIIMSRKIPFSHIALLQRKIQFFIMNFISMFPAVKIPCKMHYLIHYPSCILKFGPLVELWAMRFEAKHQYFKNISRKIRNFKNISKSLAMRHQFYQCFSLVGGDDKSVPTTTGCHRVLYEHLPDSIKQFIFEQNLDRSNSFAVKSVSVDGWLYKAGCALVVSVPEDTLPKFVQVREIFYVNKFVLLLANILDTICFDEHFHAYAVCATQEDRVFTSFSDWSAEPLYIREHNGRTISTMRHSLF</sequence>
<dbReference type="PaxDb" id="6945-B7PLM7"/>
<accession>B7PLM7</accession>
<dbReference type="VEuPathDB" id="VectorBase:ISCW006882"/>
<evidence type="ECO:0000313" key="3">
    <source>
        <dbReference type="EnsemblMetazoa" id="ISCW006882-PA"/>
    </source>
</evidence>
<protein>
    <submittedName>
        <fullName evidence="2 3">Uncharacterized protein</fullName>
    </submittedName>
</protein>
<dbReference type="OrthoDB" id="9995573at2759"/>